<keyword evidence="1" id="KW-0472">Membrane</keyword>
<keyword evidence="1" id="KW-1133">Transmembrane helix</keyword>
<proteinExistence type="predicted"/>
<feature type="transmembrane region" description="Helical" evidence="1">
    <location>
        <begin position="97"/>
        <end position="118"/>
    </location>
</feature>
<name>A0A816N904_9BILA</name>
<keyword evidence="1" id="KW-0812">Transmembrane</keyword>
<comment type="caution">
    <text evidence="2">The sequence shown here is derived from an EMBL/GenBank/DDBJ whole genome shotgun (WGS) entry which is preliminary data.</text>
</comment>
<dbReference type="Proteomes" id="UP000663856">
    <property type="component" value="Unassembled WGS sequence"/>
</dbReference>
<gene>
    <name evidence="3" type="ORF">WKI299_LOCUS34867</name>
    <name evidence="2" type="ORF">XDN619_LOCUS3920</name>
</gene>
<accession>A0A816N904</accession>
<feature type="transmembrane region" description="Helical" evidence="1">
    <location>
        <begin position="147"/>
        <end position="169"/>
    </location>
</feature>
<dbReference type="EMBL" id="CAJNRG010000634">
    <property type="protein sequence ID" value="CAF2013816.1"/>
    <property type="molecule type" value="Genomic_DNA"/>
</dbReference>
<organism evidence="2 4">
    <name type="scientific">Rotaria magnacalcarata</name>
    <dbReference type="NCBI Taxonomy" id="392030"/>
    <lineage>
        <taxon>Eukaryota</taxon>
        <taxon>Metazoa</taxon>
        <taxon>Spiralia</taxon>
        <taxon>Gnathifera</taxon>
        <taxon>Rotifera</taxon>
        <taxon>Eurotatoria</taxon>
        <taxon>Bdelloidea</taxon>
        <taxon>Philodinida</taxon>
        <taxon>Philodinidae</taxon>
        <taxon>Rotaria</taxon>
    </lineage>
</organism>
<dbReference type="EMBL" id="CAJNRF010016621">
    <property type="protein sequence ID" value="CAF2208277.1"/>
    <property type="molecule type" value="Genomic_DNA"/>
</dbReference>
<dbReference type="AlphaFoldDB" id="A0A816N904"/>
<evidence type="ECO:0000256" key="1">
    <source>
        <dbReference type="SAM" id="Phobius"/>
    </source>
</evidence>
<evidence type="ECO:0000313" key="3">
    <source>
        <dbReference type="EMBL" id="CAF2208277.1"/>
    </source>
</evidence>
<evidence type="ECO:0000313" key="2">
    <source>
        <dbReference type="EMBL" id="CAF2013816.1"/>
    </source>
</evidence>
<protein>
    <submittedName>
        <fullName evidence="2">Uncharacterized protein</fullName>
    </submittedName>
</protein>
<dbReference type="Proteomes" id="UP000663887">
    <property type="component" value="Unassembled WGS sequence"/>
</dbReference>
<sequence>MNYVRIYDSKKKHDTCLFLKQDNIIRKDYFIGTFPGATGILYKDEHLNAFISIPRDSGGNFEFEWNSNVVYQLVYADDYRNRSLSSSSSSNRWEFPYWLRVAVGIFVMWIGSIIPSLWSNIYEEIVKKISYPSINHTVNKSYLMERIIVLLIISILYVISIVFVTPVLMNSICNKVKTYIQNIELETLTYNALSRPPLMLP</sequence>
<reference evidence="2" key="1">
    <citation type="submission" date="2021-02" db="EMBL/GenBank/DDBJ databases">
        <authorList>
            <person name="Nowell W R."/>
        </authorList>
    </citation>
    <scope>NUCLEOTIDE SEQUENCE</scope>
</reference>
<evidence type="ECO:0000313" key="4">
    <source>
        <dbReference type="Proteomes" id="UP000663887"/>
    </source>
</evidence>